<dbReference type="GO" id="GO:0003735">
    <property type="term" value="F:structural constituent of ribosome"/>
    <property type="evidence" value="ECO:0007669"/>
    <property type="project" value="InterPro"/>
</dbReference>
<keyword evidence="2" id="KW-0689">Ribosomal protein</keyword>
<evidence type="ECO:0000256" key="1">
    <source>
        <dbReference type="ARBA" id="ARBA00008760"/>
    </source>
</evidence>
<dbReference type="NCBIfam" id="TIGR00009">
    <property type="entry name" value="L28"/>
    <property type="match status" value="1"/>
</dbReference>
<name>A0A7S3UE58_9CHLO</name>
<proteinExistence type="inferred from homology"/>
<comment type="similarity">
    <text evidence="1">Belongs to the bacterial ribosomal protein bL28 family.</text>
</comment>
<dbReference type="PANTHER" id="PTHR13528">
    <property type="entry name" value="39S RIBOSOMAL PROTEIN L28, MITOCHONDRIAL"/>
    <property type="match status" value="1"/>
</dbReference>
<feature type="compositionally biased region" description="Basic and acidic residues" evidence="5">
    <location>
        <begin position="152"/>
        <end position="168"/>
    </location>
</feature>
<dbReference type="AlphaFoldDB" id="A0A7S3UE58"/>
<evidence type="ECO:0000256" key="3">
    <source>
        <dbReference type="ARBA" id="ARBA00023274"/>
    </source>
</evidence>
<reference evidence="6" key="1">
    <citation type="submission" date="2021-01" db="EMBL/GenBank/DDBJ databases">
        <authorList>
            <person name="Corre E."/>
            <person name="Pelletier E."/>
            <person name="Niang G."/>
            <person name="Scheremetjew M."/>
            <person name="Finn R."/>
            <person name="Kale V."/>
            <person name="Holt S."/>
            <person name="Cochrane G."/>
            <person name="Meng A."/>
            <person name="Brown T."/>
            <person name="Cohen L."/>
        </authorList>
    </citation>
    <scope>NUCLEOTIDE SEQUENCE</scope>
    <source>
        <strain evidence="6">CCMP1897</strain>
    </source>
</reference>
<sequence>MAALGRTATLGSSSRTQFARGAGMARLEASGRGSLARGTAGSTPPVQMSRRCDLTGKKANNGYAVSFSHRRSKKLQQANLQWKRVFWAKENRFVRLKLSTKAIKTLERNGLDAMAKEAGLDLYALPYQDASPARQEYVAKHPGSPKAKNPRAMKESTRQEKLKAALSN</sequence>
<dbReference type="PANTHER" id="PTHR13528:SF2">
    <property type="entry name" value="LARGE RIBOSOMAL SUBUNIT PROTEIN BL28M"/>
    <property type="match status" value="1"/>
</dbReference>
<gene>
    <name evidence="6" type="ORF">PSAL00342_LOCUS3786</name>
</gene>
<dbReference type="InterPro" id="IPR037147">
    <property type="entry name" value="Ribosomal_bL28_sf"/>
</dbReference>
<evidence type="ECO:0000313" key="6">
    <source>
        <dbReference type="EMBL" id="CAE0609967.1"/>
    </source>
</evidence>
<dbReference type="GO" id="GO:0005840">
    <property type="term" value="C:ribosome"/>
    <property type="evidence" value="ECO:0007669"/>
    <property type="project" value="UniProtKB-KW"/>
</dbReference>
<feature type="region of interest" description="Disordered" evidence="5">
    <location>
        <begin position="29"/>
        <end position="50"/>
    </location>
</feature>
<dbReference type="InterPro" id="IPR001383">
    <property type="entry name" value="Ribosomal_bL28_bact-type"/>
</dbReference>
<dbReference type="GO" id="GO:0006412">
    <property type="term" value="P:translation"/>
    <property type="evidence" value="ECO:0007669"/>
    <property type="project" value="InterPro"/>
</dbReference>
<dbReference type="InterPro" id="IPR034704">
    <property type="entry name" value="Ribosomal_bL28/bL31-like_sf"/>
</dbReference>
<dbReference type="InterPro" id="IPR026569">
    <property type="entry name" value="Ribosomal_bL28"/>
</dbReference>
<evidence type="ECO:0000256" key="4">
    <source>
        <dbReference type="ARBA" id="ARBA00035265"/>
    </source>
</evidence>
<feature type="region of interest" description="Disordered" evidence="5">
    <location>
        <begin position="134"/>
        <end position="168"/>
    </location>
</feature>
<dbReference type="Pfam" id="PF00830">
    <property type="entry name" value="Ribosomal_L28"/>
    <property type="match status" value="1"/>
</dbReference>
<keyword evidence="3" id="KW-0687">Ribonucleoprotein</keyword>
<evidence type="ECO:0000256" key="2">
    <source>
        <dbReference type="ARBA" id="ARBA00022980"/>
    </source>
</evidence>
<organism evidence="6">
    <name type="scientific">Picocystis salinarum</name>
    <dbReference type="NCBI Taxonomy" id="88271"/>
    <lineage>
        <taxon>Eukaryota</taxon>
        <taxon>Viridiplantae</taxon>
        <taxon>Chlorophyta</taxon>
        <taxon>Picocystophyceae</taxon>
        <taxon>Picocystales</taxon>
        <taxon>Picocystaceae</taxon>
        <taxon>Picocystis</taxon>
    </lineage>
</organism>
<dbReference type="EMBL" id="HBIS01004172">
    <property type="protein sequence ID" value="CAE0609967.1"/>
    <property type="molecule type" value="Transcribed_RNA"/>
</dbReference>
<evidence type="ECO:0000256" key="5">
    <source>
        <dbReference type="SAM" id="MobiDB-lite"/>
    </source>
</evidence>
<accession>A0A7S3UE58</accession>
<dbReference type="Gene3D" id="2.30.170.40">
    <property type="entry name" value="Ribosomal protein L28/L24"/>
    <property type="match status" value="1"/>
</dbReference>
<dbReference type="HAMAP" id="MF_00373">
    <property type="entry name" value="Ribosomal_bL28"/>
    <property type="match status" value="1"/>
</dbReference>
<dbReference type="SUPFAM" id="SSF143800">
    <property type="entry name" value="L28p-like"/>
    <property type="match status" value="1"/>
</dbReference>
<dbReference type="GO" id="GO:1990904">
    <property type="term" value="C:ribonucleoprotein complex"/>
    <property type="evidence" value="ECO:0007669"/>
    <property type="project" value="UniProtKB-KW"/>
</dbReference>
<protein>
    <recommendedName>
        <fullName evidence="4">Large ribosomal subunit protein bL28c</fullName>
    </recommendedName>
</protein>